<evidence type="ECO:0000256" key="6">
    <source>
        <dbReference type="ARBA" id="ARBA00022989"/>
    </source>
</evidence>
<evidence type="ECO:0000256" key="5">
    <source>
        <dbReference type="ARBA" id="ARBA00022960"/>
    </source>
</evidence>
<keyword evidence="4 8" id="KW-0812">Transmembrane</keyword>
<sequence length="172" mass="19673">MKRIVLPLLLTLAFYGESLFVDLLPPGTIVVDKVFIPHFLLVLLSMMGICYFRNRSLLYAAVFGLLFDIYYTEIIGVYLFLLPIAVYFAAKMSKILHANIFTVAIISSVCVALVETLVYGMNVLVMQITMTPNEFAMMRLLPTLVVNLVFLIIIYFPFSKMLQQRKKEELNE</sequence>
<evidence type="ECO:0000256" key="1">
    <source>
        <dbReference type="ARBA" id="ARBA00004651"/>
    </source>
</evidence>
<evidence type="ECO:0000256" key="8">
    <source>
        <dbReference type="SAM" id="Phobius"/>
    </source>
</evidence>
<comment type="similarity">
    <text evidence="2">Belongs to the MreD family.</text>
</comment>
<dbReference type="RefSeq" id="WP_213097518.1">
    <property type="nucleotide sequence ID" value="NZ_JAGYPH010000001.1"/>
</dbReference>
<name>A0A942UKW6_9BACI</name>
<reference evidence="9 10" key="1">
    <citation type="submission" date="2021-05" db="EMBL/GenBank/DDBJ databases">
        <title>Novel Bacillus species.</title>
        <authorList>
            <person name="Liu G."/>
        </authorList>
    </citation>
    <scope>NUCLEOTIDE SEQUENCE [LARGE SCALE GENOMIC DNA]</scope>
    <source>
        <strain evidence="9 10">FJAT-49682</strain>
    </source>
</reference>
<keyword evidence="7 8" id="KW-0472">Membrane</keyword>
<organism evidence="9 10">
    <name type="scientific">Lederbergia citrea</name>
    <dbReference type="NCBI Taxonomy" id="2833581"/>
    <lineage>
        <taxon>Bacteria</taxon>
        <taxon>Bacillati</taxon>
        <taxon>Bacillota</taxon>
        <taxon>Bacilli</taxon>
        <taxon>Bacillales</taxon>
        <taxon>Bacillaceae</taxon>
        <taxon>Lederbergia</taxon>
    </lineage>
</organism>
<dbReference type="Pfam" id="PF04093">
    <property type="entry name" value="MreD"/>
    <property type="match status" value="1"/>
</dbReference>
<dbReference type="InterPro" id="IPR007227">
    <property type="entry name" value="Cell_shape_determining_MreD"/>
</dbReference>
<evidence type="ECO:0000313" key="10">
    <source>
        <dbReference type="Proteomes" id="UP000676456"/>
    </source>
</evidence>
<dbReference type="NCBIfam" id="TIGR03426">
    <property type="entry name" value="shape_MreD"/>
    <property type="match status" value="1"/>
</dbReference>
<evidence type="ECO:0000256" key="7">
    <source>
        <dbReference type="ARBA" id="ARBA00023136"/>
    </source>
</evidence>
<keyword evidence="3" id="KW-1003">Cell membrane</keyword>
<accession>A0A942UKW6</accession>
<gene>
    <name evidence="9" type="primary">mreD</name>
    <name evidence="9" type="ORF">KHA91_07360</name>
</gene>
<dbReference type="GO" id="GO:0005886">
    <property type="term" value="C:plasma membrane"/>
    <property type="evidence" value="ECO:0007669"/>
    <property type="project" value="UniProtKB-SubCell"/>
</dbReference>
<comment type="subcellular location">
    <subcellularLocation>
        <location evidence="1">Cell membrane</location>
        <topology evidence="1">Multi-pass membrane protein</topology>
    </subcellularLocation>
</comment>
<keyword evidence="6 8" id="KW-1133">Transmembrane helix</keyword>
<feature type="transmembrane region" description="Helical" evidence="8">
    <location>
        <begin position="96"/>
        <end position="119"/>
    </location>
</feature>
<dbReference type="GO" id="GO:0008360">
    <property type="term" value="P:regulation of cell shape"/>
    <property type="evidence" value="ECO:0007669"/>
    <property type="project" value="UniProtKB-KW"/>
</dbReference>
<dbReference type="Proteomes" id="UP000676456">
    <property type="component" value="Unassembled WGS sequence"/>
</dbReference>
<evidence type="ECO:0000313" key="9">
    <source>
        <dbReference type="EMBL" id="MBS4222575.1"/>
    </source>
</evidence>
<feature type="transmembrane region" description="Helical" evidence="8">
    <location>
        <begin position="57"/>
        <end position="90"/>
    </location>
</feature>
<keyword evidence="5" id="KW-0133">Cell shape</keyword>
<evidence type="ECO:0000256" key="4">
    <source>
        <dbReference type="ARBA" id="ARBA00022692"/>
    </source>
</evidence>
<dbReference type="AlphaFoldDB" id="A0A942UKW6"/>
<protein>
    <submittedName>
        <fullName evidence="9">Rod shape-determining protein MreD</fullName>
    </submittedName>
</protein>
<comment type="caution">
    <text evidence="9">The sequence shown here is derived from an EMBL/GenBank/DDBJ whole genome shotgun (WGS) entry which is preliminary data.</text>
</comment>
<evidence type="ECO:0000256" key="3">
    <source>
        <dbReference type="ARBA" id="ARBA00022475"/>
    </source>
</evidence>
<evidence type="ECO:0000256" key="2">
    <source>
        <dbReference type="ARBA" id="ARBA00007776"/>
    </source>
</evidence>
<feature type="transmembrane region" description="Helical" evidence="8">
    <location>
        <begin position="34"/>
        <end position="52"/>
    </location>
</feature>
<keyword evidence="10" id="KW-1185">Reference proteome</keyword>
<feature type="transmembrane region" description="Helical" evidence="8">
    <location>
        <begin position="140"/>
        <end position="158"/>
    </location>
</feature>
<dbReference type="EMBL" id="JAGYPN010000001">
    <property type="protein sequence ID" value="MBS4222575.1"/>
    <property type="molecule type" value="Genomic_DNA"/>
</dbReference>
<proteinExistence type="inferred from homology"/>